<keyword evidence="1" id="KW-0732">Signal</keyword>
<evidence type="ECO:0000313" key="2">
    <source>
        <dbReference type="EMBL" id="JAC27211.1"/>
    </source>
</evidence>
<organism evidence="2">
    <name type="scientific">Amblyomma parvum</name>
    <name type="common">South American tick</name>
    <dbReference type="NCBI Taxonomy" id="251391"/>
    <lineage>
        <taxon>Eukaryota</taxon>
        <taxon>Metazoa</taxon>
        <taxon>Ecdysozoa</taxon>
        <taxon>Arthropoda</taxon>
        <taxon>Chelicerata</taxon>
        <taxon>Arachnida</taxon>
        <taxon>Acari</taxon>
        <taxon>Parasitiformes</taxon>
        <taxon>Ixodida</taxon>
        <taxon>Ixodoidea</taxon>
        <taxon>Ixodidae</taxon>
        <taxon>Amblyomminae</taxon>
        <taxon>Amblyomma</taxon>
    </lineage>
</organism>
<feature type="signal peptide" evidence="1">
    <location>
        <begin position="1"/>
        <end position="19"/>
    </location>
</feature>
<name>A0A023FZA6_AMBPA</name>
<dbReference type="AlphaFoldDB" id="A0A023FZA6"/>
<sequence length="146" mass="15775">MQLFFPDQLLLLPVATASSFPLLCLLSAKARAQFTSRNPFFSPSTLLRGECLGHVESLDNDLAYSVSEDPTPVHIDAIDSSTVTPNQDSHAVFSRSIDASLSAPQRDQLVALLECFGPSFDFPDTSIGRTSVVTHCIVTGTHAPLR</sequence>
<reference evidence="2" key="1">
    <citation type="submission" date="2014-03" db="EMBL/GenBank/DDBJ databases">
        <title>The sialotranscriptome of Amblyomma triste, Amblyomma parvum and Amblyomma cajennense ticks, uncovered by 454-based RNA-seq.</title>
        <authorList>
            <person name="Garcia G.R."/>
            <person name="Gardinassi L.G."/>
            <person name="Ribeiro J.M."/>
            <person name="Anatrielo E."/>
            <person name="Ferreira B.R."/>
            <person name="Moreira H.N."/>
            <person name="Mafra C."/>
            <person name="Olegario M.M."/>
            <person name="Szabo P.J."/>
            <person name="Miranda-Santos I.K."/>
            <person name="Maruyama S.R."/>
        </authorList>
    </citation>
    <scope>NUCLEOTIDE SEQUENCE</scope>
    <source>
        <strain evidence="2">Araguapaz</strain>
        <tissue evidence="2">Salivary glands</tissue>
    </source>
</reference>
<evidence type="ECO:0000256" key="1">
    <source>
        <dbReference type="SAM" id="SignalP"/>
    </source>
</evidence>
<proteinExistence type="evidence at transcript level"/>
<feature type="chain" id="PRO_5001516283" evidence="1">
    <location>
        <begin position="20"/>
        <end position="146"/>
    </location>
</feature>
<dbReference type="EMBL" id="GBBL01000109">
    <property type="protein sequence ID" value="JAC27211.1"/>
    <property type="molecule type" value="mRNA"/>
</dbReference>
<accession>A0A023FZA6</accession>
<protein>
    <submittedName>
        <fullName evidence="2">Putative secreted protein</fullName>
    </submittedName>
</protein>